<dbReference type="InterPro" id="IPR000504">
    <property type="entry name" value="RRM_dom"/>
</dbReference>
<evidence type="ECO:0000256" key="3">
    <source>
        <dbReference type="PROSITE-ProRule" id="PRU00176"/>
    </source>
</evidence>
<keyword evidence="2 3" id="KW-0694">RNA-binding</keyword>
<name>A0AAD8DIN0_9FUNG</name>
<accession>A0AAD8DIN0</accession>
<evidence type="ECO:0000256" key="2">
    <source>
        <dbReference type="ARBA" id="ARBA00022884"/>
    </source>
</evidence>
<dbReference type="InterPro" id="IPR012677">
    <property type="entry name" value="Nucleotide-bd_a/b_plait_sf"/>
</dbReference>
<evidence type="ECO:0000259" key="5">
    <source>
        <dbReference type="PROSITE" id="PS50102"/>
    </source>
</evidence>
<dbReference type="GeneID" id="83208112"/>
<dbReference type="GO" id="GO:0003723">
    <property type="term" value="F:RNA binding"/>
    <property type="evidence" value="ECO:0007669"/>
    <property type="project" value="UniProtKB-UniRule"/>
</dbReference>
<evidence type="ECO:0000256" key="1">
    <source>
        <dbReference type="ARBA" id="ARBA00022737"/>
    </source>
</evidence>
<gene>
    <name evidence="6" type="ORF">O0I10_000691</name>
</gene>
<feature type="region of interest" description="Disordered" evidence="4">
    <location>
        <begin position="19"/>
        <end position="81"/>
    </location>
</feature>
<feature type="domain" description="RRM" evidence="5">
    <location>
        <begin position="227"/>
        <end position="311"/>
    </location>
</feature>
<protein>
    <recommendedName>
        <fullName evidence="5">RRM domain-containing protein</fullName>
    </recommendedName>
</protein>
<dbReference type="Proteomes" id="UP001234581">
    <property type="component" value="Unassembled WGS sequence"/>
</dbReference>
<dbReference type="InterPro" id="IPR050666">
    <property type="entry name" value="ESRP"/>
</dbReference>
<dbReference type="CDD" id="cd12254">
    <property type="entry name" value="RRM_hnRNPH_ESRPs_RBM12_like"/>
    <property type="match status" value="1"/>
</dbReference>
<evidence type="ECO:0000313" key="7">
    <source>
        <dbReference type="Proteomes" id="UP001234581"/>
    </source>
</evidence>
<dbReference type="Gene3D" id="3.30.70.330">
    <property type="match status" value="1"/>
</dbReference>
<keyword evidence="1" id="KW-0677">Repeat</keyword>
<dbReference type="RefSeq" id="XP_058348363.1">
    <property type="nucleotide sequence ID" value="XM_058480799.1"/>
</dbReference>
<dbReference type="SUPFAM" id="SSF54928">
    <property type="entry name" value="RNA-binding domain, RBD"/>
    <property type="match status" value="1"/>
</dbReference>
<evidence type="ECO:0000313" key="6">
    <source>
        <dbReference type="EMBL" id="KAJ8663451.1"/>
    </source>
</evidence>
<feature type="compositionally biased region" description="Low complexity" evidence="4">
    <location>
        <begin position="29"/>
        <end position="38"/>
    </location>
</feature>
<dbReference type="InterPro" id="IPR035979">
    <property type="entry name" value="RBD_domain_sf"/>
</dbReference>
<dbReference type="EMBL" id="JARTCD010000002">
    <property type="protein sequence ID" value="KAJ8663451.1"/>
    <property type="molecule type" value="Genomic_DNA"/>
</dbReference>
<dbReference type="AlphaFoldDB" id="A0AAD8DIN0"/>
<keyword evidence="7" id="KW-1185">Reference proteome</keyword>
<feature type="compositionally biased region" description="Low complexity" evidence="4">
    <location>
        <begin position="65"/>
        <end position="81"/>
    </location>
</feature>
<evidence type="ECO:0000256" key="4">
    <source>
        <dbReference type="SAM" id="MobiDB-lite"/>
    </source>
</evidence>
<dbReference type="Pfam" id="PF00076">
    <property type="entry name" value="RRM_1"/>
    <property type="match status" value="1"/>
</dbReference>
<dbReference type="PROSITE" id="PS50102">
    <property type="entry name" value="RRM"/>
    <property type="match status" value="1"/>
</dbReference>
<organism evidence="6 7">
    <name type="scientific">Lichtheimia ornata</name>
    <dbReference type="NCBI Taxonomy" id="688661"/>
    <lineage>
        <taxon>Eukaryota</taxon>
        <taxon>Fungi</taxon>
        <taxon>Fungi incertae sedis</taxon>
        <taxon>Mucoromycota</taxon>
        <taxon>Mucoromycotina</taxon>
        <taxon>Mucoromycetes</taxon>
        <taxon>Mucorales</taxon>
        <taxon>Lichtheimiaceae</taxon>
        <taxon>Lichtheimia</taxon>
    </lineage>
</organism>
<proteinExistence type="predicted"/>
<comment type="caution">
    <text evidence="6">The sequence shown here is derived from an EMBL/GenBank/DDBJ whole genome shotgun (WGS) entry which is preliminary data.</text>
</comment>
<reference evidence="6 7" key="1">
    <citation type="submission" date="2023-03" db="EMBL/GenBank/DDBJ databases">
        <title>Genome sequence of Lichtheimia ornata CBS 291.66.</title>
        <authorList>
            <person name="Mohabir J.T."/>
            <person name="Shea T.P."/>
            <person name="Kurbessoian T."/>
            <person name="Berby B."/>
            <person name="Fontaine J."/>
            <person name="Livny J."/>
            <person name="Gnirke A."/>
            <person name="Stajich J.E."/>
            <person name="Cuomo C.A."/>
        </authorList>
    </citation>
    <scope>NUCLEOTIDE SEQUENCE [LARGE SCALE GENOMIC DNA]</scope>
    <source>
        <strain evidence="6">CBS 291.66</strain>
    </source>
</reference>
<dbReference type="SMART" id="SM00360">
    <property type="entry name" value="RRM"/>
    <property type="match status" value="1"/>
</dbReference>
<dbReference type="PANTHER" id="PTHR13976">
    <property type="entry name" value="HETEROGENEOUS NUCLEAR RIBONUCLEOPROTEIN-RELATED"/>
    <property type="match status" value="1"/>
</dbReference>
<sequence length="586" mass="64927">MYEQASSMSSLTADLIHPTSTAVDNGRDNTSSSNSNTNVRFPKRHQQQQQQQSPIQPPTTPLTASSSFTTQHSNSSSTTTTTPIHEYSLFDQHPAAWEWFGNNDNSNVWRKHSVAADGADFGSCQQQRRGSVAYQSGATTAADWRRGSAAAAASGLCCALCSSPQAGSQLCGHTICHTASVWEQLSAQYDAIQQSTTTTNAHHQHPFAASMMQQQQQQLLTPPPYYPCVKLANIPWDVSQNDVRQFFSHCRLPNMSVHAQAIHIMMDRTTGKTLSDAYVEFATYADLRRAMETRDRKPLKGRIVTVNECTQEELLKVVFPKWRGQFCGMSAIPPASDVVKNMSTAAGGGGSGCPPFVTREEINSLLVVCKNYKLHFSRKCAERPFENIISVIAKYPWHQAHLISAIHRDHIYEMLKLSIESLKIHLSKDYVQIDGTLLERLVRVGIMCPAFTERQKTTLLQTARIGCPPDLMHYLLPLPPPMPSTAGLYTTPRVMPSTLPFISQPPPKQQYKLEQLQSQQRIKQQYQQGANDLATCFPDPTKDVLEQLNALSIHNNGGGNDYFFGNSKSPSSASSSLSLRDPVLTV</sequence>